<proteinExistence type="predicted"/>
<organism evidence="1 2">
    <name type="scientific">Racocetra persica</name>
    <dbReference type="NCBI Taxonomy" id="160502"/>
    <lineage>
        <taxon>Eukaryota</taxon>
        <taxon>Fungi</taxon>
        <taxon>Fungi incertae sedis</taxon>
        <taxon>Mucoromycota</taxon>
        <taxon>Glomeromycotina</taxon>
        <taxon>Glomeromycetes</taxon>
        <taxon>Diversisporales</taxon>
        <taxon>Gigasporaceae</taxon>
        <taxon>Racocetra</taxon>
    </lineage>
</organism>
<name>A0ACA9SQR3_9GLOM</name>
<dbReference type="Proteomes" id="UP000789920">
    <property type="component" value="Unassembled WGS sequence"/>
</dbReference>
<dbReference type="EMBL" id="CAJVQC010145210">
    <property type="protein sequence ID" value="CAG8845088.1"/>
    <property type="molecule type" value="Genomic_DNA"/>
</dbReference>
<comment type="caution">
    <text evidence="1">The sequence shown here is derived from an EMBL/GenBank/DDBJ whole genome shotgun (WGS) entry which is preliminary data.</text>
</comment>
<reference evidence="1" key="1">
    <citation type="submission" date="2021-06" db="EMBL/GenBank/DDBJ databases">
        <authorList>
            <person name="Kallberg Y."/>
            <person name="Tangrot J."/>
            <person name="Rosling A."/>
        </authorList>
    </citation>
    <scope>NUCLEOTIDE SEQUENCE</scope>
    <source>
        <strain evidence="1">MA461A</strain>
    </source>
</reference>
<feature type="non-terminal residue" evidence="1">
    <location>
        <position position="41"/>
    </location>
</feature>
<feature type="non-terminal residue" evidence="1">
    <location>
        <position position="1"/>
    </location>
</feature>
<accession>A0ACA9SQR3</accession>
<gene>
    <name evidence="1" type="ORF">RPERSI_LOCUS33503</name>
</gene>
<keyword evidence="2" id="KW-1185">Reference proteome</keyword>
<evidence type="ECO:0000313" key="1">
    <source>
        <dbReference type="EMBL" id="CAG8845088.1"/>
    </source>
</evidence>
<sequence length="41" mass="4422">LEADLATNLTGAWAISKGESLSITKSNELIIFLPTLNCYIP</sequence>
<evidence type="ECO:0000313" key="2">
    <source>
        <dbReference type="Proteomes" id="UP000789920"/>
    </source>
</evidence>
<protein>
    <submittedName>
        <fullName evidence="1">26149_t:CDS:1</fullName>
    </submittedName>
</protein>